<dbReference type="Pfam" id="PF00403">
    <property type="entry name" value="HMA"/>
    <property type="match status" value="1"/>
</dbReference>
<feature type="domain" description="HMA" evidence="2">
    <location>
        <begin position="1"/>
        <end position="65"/>
    </location>
</feature>
<dbReference type="PRINTS" id="PR00944">
    <property type="entry name" value="CUEXPORT"/>
</dbReference>
<dbReference type="InterPro" id="IPR036163">
    <property type="entry name" value="HMA_dom_sf"/>
</dbReference>
<dbReference type="GO" id="GO:0006825">
    <property type="term" value="P:copper ion transport"/>
    <property type="evidence" value="ECO:0007669"/>
    <property type="project" value="InterPro"/>
</dbReference>
<keyword evidence="4" id="KW-1185">Reference proteome</keyword>
<dbReference type="STRING" id="1121316.SAMN02745207_00217"/>
<dbReference type="CDD" id="cd00371">
    <property type="entry name" value="HMA"/>
    <property type="match status" value="1"/>
</dbReference>
<dbReference type="FunFam" id="3.30.70.100:FF:000001">
    <property type="entry name" value="ATPase copper transporting beta"/>
    <property type="match status" value="1"/>
</dbReference>
<sequence length="68" mass="7531">MEKTLIIEGMSCNHCVSHVKNALMDIEGVESVEVSLENKTAFVKGNNLEDGKMKAEVEDFGYVVVEIK</sequence>
<dbReference type="Gene3D" id="3.30.70.100">
    <property type="match status" value="1"/>
</dbReference>
<evidence type="ECO:0000313" key="4">
    <source>
        <dbReference type="Proteomes" id="UP000184447"/>
    </source>
</evidence>
<protein>
    <submittedName>
        <fullName evidence="3">Copper chaperone CopZ</fullName>
    </submittedName>
</protein>
<dbReference type="GO" id="GO:0005507">
    <property type="term" value="F:copper ion binding"/>
    <property type="evidence" value="ECO:0007669"/>
    <property type="project" value="InterPro"/>
</dbReference>
<keyword evidence="1" id="KW-0479">Metal-binding</keyword>
<dbReference type="AlphaFoldDB" id="A0A1M5QP17"/>
<gene>
    <name evidence="3" type="ORF">SAMN02745207_00217</name>
</gene>
<proteinExistence type="predicted"/>
<dbReference type="RefSeq" id="WP_073336096.1">
    <property type="nucleotide sequence ID" value="NZ_FQXM01000002.1"/>
</dbReference>
<dbReference type="OrthoDB" id="9813965at2"/>
<evidence type="ECO:0000313" key="3">
    <source>
        <dbReference type="EMBL" id="SHH15867.1"/>
    </source>
</evidence>
<dbReference type="InterPro" id="IPR006121">
    <property type="entry name" value="HMA_dom"/>
</dbReference>
<reference evidence="3 4" key="1">
    <citation type="submission" date="2016-11" db="EMBL/GenBank/DDBJ databases">
        <authorList>
            <person name="Jaros S."/>
            <person name="Januszkiewicz K."/>
            <person name="Wedrychowicz H."/>
        </authorList>
    </citation>
    <scope>NUCLEOTIDE SEQUENCE [LARGE SCALE GENOMIC DNA]</scope>
    <source>
        <strain evidence="3 4">DSM 8605</strain>
    </source>
</reference>
<evidence type="ECO:0000259" key="2">
    <source>
        <dbReference type="PROSITE" id="PS50846"/>
    </source>
</evidence>
<dbReference type="PROSITE" id="PS01047">
    <property type="entry name" value="HMA_1"/>
    <property type="match status" value="1"/>
</dbReference>
<dbReference type="PROSITE" id="PS50846">
    <property type="entry name" value="HMA_2"/>
    <property type="match status" value="1"/>
</dbReference>
<name>A0A1M5QP17_9CLOT</name>
<dbReference type="Proteomes" id="UP000184447">
    <property type="component" value="Unassembled WGS sequence"/>
</dbReference>
<dbReference type="InterPro" id="IPR000428">
    <property type="entry name" value="Cu-bd"/>
</dbReference>
<dbReference type="SUPFAM" id="SSF55008">
    <property type="entry name" value="HMA, heavy metal-associated domain"/>
    <property type="match status" value="1"/>
</dbReference>
<organism evidence="3 4">
    <name type="scientific">Clostridium grantii DSM 8605</name>
    <dbReference type="NCBI Taxonomy" id="1121316"/>
    <lineage>
        <taxon>Bacteria</taxon>
        <taxon>Bacillati</taxon>
        <taxon>Bacillota</taxon>
        <taxon>Clostridia</taxon>
        <taxon>Eubacteriales</taxon>
        <taxon>Clostridiaceae</taxon>
        <taxon>Clostridium</taxon>
    </lineage>
</organism>
<accession>A0A1M5QP17</accession>
<dbReference type="EMBL" id="FQXM01000002">
    <property type="protein sequence ID" value="SHH15867.1"/>
    <property type="molecule type" value="Genomic_DNA"/>
</dbReference>
<evidence type="ECO:0000256" key="1">
    <source>
        <dbReference type="ARBA" id="ARBA00022723"/>
    </source>
</evidence>
<dbReference type="InterPro" id="IPR017969">
    <property type="entry name" value="Heavy-metal-associated_CS"/>
</dbReference>